<name>A0AAN4TMQ8_PSESF</name>
<accession>A0AAN4TMQ8</accession>
<comment type="caution">
    <text evidence="1">The sequence shown here is derived from an EMBL/GenBank/DDBJ whole genome shotgun (WGS) entry which is preliminary data.</text>
</comment>
<protein>
    <submittedName>
        <fullName evidence="1">Multidrug efflux pump subunit AcrA</fullName>
    </submittedName>
</protein>
<evidence type="ECO:0000313" key="2">
    <source>
        <dbReference type="Proteomes" id="UP000248291"/>
    </source>
</evidence>
<organism evidence="1 2">
    <name type="scientific">Pseudomonas syringae pv. actinidiae</name>
    <dbReference type="NCBI Taxonomy" id="103796"/>
    <lineage>
        <taxon>Bacteria</taxon>
        <taxon>Pseudomonadati</taxon>
        <taxon>Pseudomonadota</taxon>
        <taxon>Gammaproteobacteria</taxon>
        <taxon>Pseudomonadales</taxon>
        <taxon>Pseudomonadaceae</taxon>
        <taxon>Pseudomonas</taxon>
        <taxon>Pseudomonas syringae</taxon>
    </lineage>
</organism>
<evidence type="ECO:0000313" key="1">
    <source>
        <dbReference type="EMBL" id="GBH19066.1"/>
    </source>
</evidence>
<reference evidence="1 2" key="1">
    <citation type="submission" date="2018-04" db="EMBL/GenBank/DDBJ databases">
        <title>Draft genome sequence of Pseudomonas syringae pv. actinidiae biovar 3 strains isolated from kiwifruit in Kagawa prefecture.</title>
        <authorList>
            <person name="Tabuchi M."/>
            <person name="Saito M."/>
            <person name="Fujiwara S."/>
            <person name="Sasa N."/>
            <person name="Akimitsu K."/>
            <person name="Gomi K."/>
            <person name="Konishi-Sugita S."/>
            <person name="Hamano K."/>
            <person name="Kataoka I."/>
        </authorList>
    </citation>
    <scope>NUCLEOTIDE SEQUENCE [LARGE SCALE GENOMIC DNA]</scope>
    <source>
        <strain evidence="1 2">MAFF212211</strain>
    </source>
</reference>
<dbReference type="EMBL" id="BGKA01000187">
    <property type="protein sequence ID" value="GBH19066.1"/>
    <property type="molecule type" value="Genomic_DNA"/>
</dbReference>
<sequence>MARQRLPAARCALCQKRFPVTLVQPAPFEVPGMNACGRGARTRPRIQQVAAQPQFCTEGLDAQRRQCLTAFRTRRHRQLVLTQVRKLSVQPVIAARP</sequence>
<dbReference type="AlphaFoldDB" id="A0AAN4TMQ8"/>
<dbReference type="Proteomes" id="UP000248291">
    <property type="component" value="Unassembled WGS sequence"/>
</dbReference>
<gene>
    <name evidence="1" type="ORF">KPSA3_05066</name>
</gene>
<proteinExistence type="predicted"/>